<dbReference type="PANTHER" id="PTHR10288">
    <property type="entry name" value="KH DOMAIN CONTAINING RNA BINDING PROTEIN"/>
    <property type="match status" value="1"/>
</dbReference>
<feature type="compositionally biased region" description="Polar residues" evidence="3">
    <location>
        <begin position="1472"/>
        <end position="1497"/>
    </location>
</feature>
<dbReference type="Proteomes" id="UP000054324">
    <property type="component" value="Unassembled WGS sequence"/>
</dbReference>
<evidence type="ECO:0000256" key="1">
    <source>
        <dbReference type="ARBA" id="ARBA00022737"/>
    </source>
</evidence>
<feature type="domain" description="K Homology" evidence="4">
    <location>
        <begin position="738"/>
        <end position="822"/>
    </location>
</feature>
<keyword evidence="2" id="KW-0694">RNA-binding</keyword>
<evidence type="ECO:0000256" key="2">
    <source>
        <dbReference type="PROSITE-ProRule" id="PRU00117"/>
    </source>
</evidence>
<feature type="region of interest" description="Disordered" evidence="3">
    <location>
        <begin position="580"/>
        <end position="717"/>
    </location>
</feature>
<dbReference type="CTD" id="20315115"/>
<evidence type="ECO:0000313" key="5">
    <source>
        <dbReference type="EMBL" id="KER33242.1"/>
    </source>
</evidence>
<dbReference type="EMBL" id="KL596627">
    <property type="protein sequence ID" value="KER33242.1"/>
    <property type="molecule type" value="Genomic_DNA"/>
</dbReference>
<dbReference type="InterPro" id="IPR036612">
    <property type="entry name" value="KH_dom_type_1_sf"/>
</dbReference>
<dbReference type="Gene3D" id="3.30.1370.10">
    <property type="entry name" value="K Homology domain, type 1"/>
    <property type="match status" value="2"/>
</dbReference>
<dbReference type="PROSITE" id="PS50084">
    <property type="entry name" value="KH_TYPE_1"/>
    <property type="match status" value="2"/>
</dbReference>
<protein>
    <recommendedName>
        <fullName evidence="4">K Homology domain-containing protein</fullName>
    </recommendedName>
</protein>
<evidence type="ECO:0000313" key="6">
    <source>
        <dbReference type="Proteomes" id="UP000054324"/>
    </source>
</evidence>
<dbReference type="CDD" id="cd00105">
    <property type="entry name" value="KH-I"/>
    <property type="match status" value="1"/>
</dbReference>
<dbReference type="InterPro" id="IPR004087">
    <property type="entry name" value="KH_dom"/>
</dbReference>
<dbReference type="GeneID" id="20315115"/>
<keyword evidence="1" id="KW-0677">Repeat</keyword>
<feature type="compositionally biased region" description="Polar residues" evidence="3">
    <location>
        <begin position="979"/>
        <end position="996"/>
    </location>
</feature>
<evidence type="ECO:0000259" key="4">
    <source>
        <dbReference type="SMART" id="SM00322"/>
    </source>
</evidence>
<gene>
    <name evidence="5" type="ORF">T265_00927</name>
</gene>
<dbReference type="InterPro" id="IPR004088">
    <property type="entry name" value="KH_dom_type_1"/>
</dbReference>
<dbReference type="OrthoDB" id="6252399at2759"/>
<feature type="region of interest" description="Disordered" evidence="3">
    <location>
        <begin position="831"/>
        <end position="853"/>
    </location>
</feature>
<evidence type="ECO:0000256" key="3">
    <source>
        <dbReference type="SAM" id="MobiDB-lite"/>
    </source>
</evidence>
<dbReference type="GO" id="GO:0003723">
    <property type="term" value="F:RNA binding"/>
    <property type="evidence" value="ECO:0007669"/>
    <property type="project" value="UniProtKB-UniRule"/>
</dbReference>
<feature type="region of interest" description="Disordered" evidence="3">
    <location>
        <begin position="1446"/>
        <end position="1497"/>
    </location>
</feature>
<proteinExistence type="predicted"/>
<sequence length="1497" mass="157131">MPTVSVPNFENEDLLSARLISFMTSNEHASVGYEPNTTTGTKYVNSNFNTSGCALTDSDVHGSNVVIRSPLHRNGSTPTMVTLQDRLLNGSPTDVLASTHSTGYVSGSCTPPPVHTLPGASGNFIPLHNHNGVPPYSALTSPCLSSKLNPGANVQQLLAYGNSAGPGECHSLQNSPKVVMPTVSVPNFENEDLLSARLISFMTSNEHASVGYEPNTTTGTKYVNSNFNTSGCALTDSDVHGSNVVIRSPLHRNGSTPTMVTLQDRLLNGSPTDVLASTHSTGYVSGSCTPPPVHTLPGASGNFIPLRNHNGAPPYSALTSPCLSSKLNPGANVQQLLAYGNSSVPGECHSLQNSPFYHHYPLNGNLQNQIHRQLGGMSPGPVGTMIPNGVSSGIQSIGTPRSGLYQDTAFPMGNNFRPLNGSAAPGCPQRELFPSANPSSAPNQSLFGSGLLIQDRLHYYALAQKHGYIVGAELERVKENSCRSTSQSYGRIAAHFRHRYGETEAKTKAAYLQIGVRVPSKDHVSEIVGKGGQKIKLIREETGALITTPGEHEEHVFIIEAPPEIAMRVAHHLSTRAQEITQSKLAAGERRRGSTSSQPSSGSSGGGLDGNGISTGSFNGTGSNCPTSGSGLLAPIGGPPPSNLLSLGNSTTNSPLHPTAGALLQAGTNGALRTPNGSLYPGQMSSLPSSPCNSSSLNNLGGTGGVGGHGGQGNLNGAGSSGGAGLFISPNTPGSRILLARGRISVPQELVGKIIGTQGSIITTIQKDTGTEIKSPPKEAARGPNATSEFEISAYQGVGLSSNQAAECRVQQAKQLIGHLVMRQLERRASEEIDEASGSSNLSSDDQRMGLGGGNTPRTTTAWMWPDVAQMDSQEAREVLDRILAESKNKTRRAKELAAAAAVSAGPSPTSSGPSLSNPGNAMLGLGGAGVLGQESTTHHFRSQLMGTAGLFDQSESSECNESIVDSAGSGLFASSNTFTHRNSSSTLVDDPQNSGLGRGQPCSPRSISGFNLHDQNDLMSTFSRAPGPSNMNADIWNPLSSMVNNTSGNSHNPTHTTDATGHLQNLISSSSTLNAIFTSSPPPPLSGTDSMNGLLRKQISLTTHNSGFTGSKHTFDESNVFNFNDLTGTTNCAGFGSVGDLSPTLLMHYRSQHYHQHQQQQQQHSQYQQPSDLLHQPLTRRHSDWVVSSANILGDLTTRPGVGVGRQLSNQLATATNRLGLGNQETSGQLSEQASSPYNSPGGFDFLRALDQLCLNSGVDNTPENGVTMGHCPPGFEPLQNYPSGAIEHGLSPVKTVVADIDLSEKIVNSVGGPWSNNDASSGSLFLPPSQASRDYSGPSSFSKQSLLRSLFSDNDNVGVQSDETDPKTSTAARLNAIWSQKSGLQSDVVSSSSNQTMITVSDEGSSFTFPYFDSTAALVDIQEEEQMLPKSDACFSMNFQLVGSTGCSPSDNSSARCGAIGDGRRRRRQSPQSELDSMQQSLSVPPAITSVTEVA</sequence>
<dbReference type="Pfam" id="PF00013">
    <property type="entry name" value="KH_1"/>
    <property type="match status" value="2"/>
</dbReference>
<dbReference type="SMART" id="SM00322">
    <property type="entry name" value="KH"/>
    <property type="match status" value="2"/>
</dbReference>
<feature type="domain" description="K Homology" evidence="4">
    <location>
        <begin position="510"/>
        <end position="578"/>
    </location>
</feature>
<organism evidence="5 6">
    <name type="scientific">Opisthorchis viverrini</name>
    <name type="common">Southeast Asian liver fluke</name>
    <dbReference type="NCBI Taxonomy" id="6198"/>
    <lineage>
        <taxon>Eukaryota</taxon>
        <taxon>Metazoa</taxon>
        <taxon>Spiralia</taxon>
        <taxon>Lophotrochozoa</taxon>
        <taxon>Platyhelminthes</taxon>
        <taxon>Trematoda</taxon>
        <taxon>Digenea</taxon>
        <taxon>Opisthorchiida</taxon>
        <taxon>Opisthorchiata</taxon>
        <taxon>Opisthorchiidae</taxon>
        <taxon>Opisthorchis</taxon>
    </lineage>
</organism>
<feature type="compositionally biased region" description="Low complexity" evidence="3">
    <location>
        <begin position="685"/>
        <end position="700"/>
    </location>
</feature>
<accession>A0A075A4P9</accession>
<reference evidence="5 6" key="1">
    <citation type="submission" date="2013-11" db="EMBL/GenBank/DDBJ databases">
        <title>Opisthorchis viverrini - life in the bile duct.</title>
        <authorList>
            <person name="Young N.D."/>
            <person name="Nagarajan N."/>
            <person name="Lin S.J."/>
            <person name="Korhonen P.K."/>
            <person name="Jex A.R."/>
            <person name="Hall R.S."/>
            <person name="Safavi-Hemami H."/>
            <person name="Kaewkong W."/>
            <person name="Bertrand D."/>
            <person name="Gao S."/>
            <person name="Seet Q."/>
            <person name="Wongkham S."/>
            <person name="Teh B.T."/>
            <person name="Wongkham C."/>
            <person name="Intapan P.M."/>
            <person name="Maleewong W."/>
            <person name="Yang X."/>
            <person name="Hu M."/>
            <person name="Wang Z."/>
            <person name="Hofmann A."/>
            <person name="Sternberg P.W."/>
            <person name="Tan P."/>
            <person name="Wang J."/>
            <person name="Gasser R.B."/>
        </authorList>
    </citation>
    <scope>NUCLEOTIDE SEQUENCE [LARGE SCALE GENOMIC DNA]</scope>
</reference>
<feature type="region of interest" description="Disordered" evidence="3">
    <location>
        <begin position="979"/>
        <end position="1011"/>
    </location>
</feature>
<dbReference type="RefSeq" id="XP_009163086.1">
    <property type="nucleotide sequence ID" value="XM_009164822.1"/>
</dbReference>
<feature type="compositionally biased region" description="Polar residues" evidence="3">
    <location>
        <begin position="618"/>
        <end position="630"/>
    </location>
</feature>
<name>A0A075A4P9_OPIVI</name>
<dbReference type="SUPFAM" id="SSF54791">
    <property type="entry name" value="Eukaryotic type KH-domain (KH-domain type I)"/>
    <property type="match status" value="2"/>
</dbReference>
<dbReference type="KEGG" id="ovi:T265_00927"/>
<feature type="compositionally biased region" description="Polar residues" evidence="3">
    <location>
        <begin position="1446"/>
        <end position="1457"/>
    </location>
</feature>
<feature type="compositionally biased region" description="Gly residues" evidence="3">
    <location>
        <begin position="701"/>
        <end position="717"/>
    </location>
</feature>
<keyword evidence="6" id="KW-1185">Reference proteome</keyword>
<feature type="compositionally biased region" description="Polar residues" evidence="3">
    <location>
        <begin position="643"/>
        <end position="656"/>
    </location>
</feature>